<dbReference type="OrthoDB" id="8373859at2"/>
<evidence type="ECO:0000313" key="1">
    <source>
        <dbReference type="EMBL" id="SEI19537.1"/>
    </source>
</evidence>
<proteinExistence type="predicted"/>
<reference evidence="2" key="1">
    <citation type="submission" date="2016-10" db="EMBL/GenBank/DDBJ databases">
        <authorList>
            <person name="Wibberg D."/>
        </authorList>
    </citation>
    <scope>NUCLEOTIDE SEQUENCE [LARGE SCALE GENOMIC DNA]</scope>
</reference>
<dbReference type="RefSeq" id="WP_072381424.1">
    <property type="nucleotide sequence ID" value="NZ_FNXB01000058.1"/>
</dbReference>
<evidence type="ECO:0000313" key="2">
    <source>
        <dbReference type="Proteomes" id="UP000183063"/>
    </source>
</evidence>
<dbReference type="EMBL" id="FNXB01000058">
    <property type="protein sequence ID" value="SEI19537.1"/>
    <property type="molecule type" value="Genomic_DNA"/>
</dbReference>
<dbReference type="STRING" id="501024.RTCCBAU85039_6183"/>
<dbReference type="AlphaFoldDB" id="A0A1K0KCP9"/>
<dbReference type="Proteomes" id="UP000183063">
    <property type="component" value="Unassembled WGS sequence"/>
</dbReference>
<sequence>MRYWEACEAQVSAEDAIEECRIHEVAAAVRDDDKALVDEATGEVIAHADDEGEYYGADILGYLGY</sequence>
<organism evidence="1 2">
    <name type="scientific">Rhizobium tibeticum</name>
    <dbReference type="NCBI Taxonomy" id="501024"/>
    <lineage>
        <taxon>Bacteria</taxon>
        <taxon>Pseudomonadati</taxon>
        <taxon>Pseudomonadota</taxon>
        <taxon>Alphaproteobacteria</taxon>
        <taxon>Hyphomicrobiales</taxon>
        <taxon>Rhizobiaceae</taxon>
        <taxon>Rhizobium/Agrobacterium group</taxon>
        <taxon>Rhizobium</taxon>
    </lineage>
</organism>
<protein>
    <submittedName>
        <fullName evidence="1">Uncharacterized protein</fullName>
    </submittedName>
</protein>
<name>A0A1K0KCP9_9HYPH</name>
<gene>
    <name evidence="1" type="ORF">RTCCBAU85039_6183</name>
</gene>
<accession>A0A1K0KCP9</accession>